<dbReference type="CDD" id="cd01949">
    <property type="entry name" value="GGDEF"/>
    <property type="match status" value="1"/>
</dbReference>
<dbReference type="InterPro" id="IPR029787">
    <property type="entry name" value="Nucleotide_cyclase"/>
</dbReference>
<dbReference type="InterPro" id="IPR000014">
    <property type="entry name" value="PAS"/>
</dbReference>
<dbReference type="PROSITE" id="PS50887">
    <property type="entry name" value="GGDEF"/>
    <property type="match status" value="1"/>
</dbReference>
<dbReference type="AlphaFoldDB" id="A0A0V8QBY3"/>
<dbReference type="NCBIfam" id="TIGR00229">
    <property type="entry name" value="sensory_box"/>
    <property type="match status" value="1"/>
</dbReference>
<gene>
    <name evidence="4" type="ORF">ASU35_14405</name>
</gene>
<proteinExistence type="predicted"/>
<dbReference type="PROSITE" id="PS50112">
    <property type="entry name" value="PAS"/>
    <property type="match status" value="1"/>
</dbReference>
<dbReference type="RefSeq" id="WP_058353758.1">
    <property type="nucleotide sequence ID" value="NZ_CABMMD010000189.1"/>
</dbReference>
<protein>
    <recommendedName>
        <fullName evidence="6">GGDEF domain-containing protein</fullName>
    </recommendedName>
</protein>
<feature type="domain" description="GGDEF" evidence="3">
    <location>
        <begin position="231"/>
        <end position="359"/>
    </location>
</feature>
<dbReference type="SUPFAM" id="SSF55785">
    <property type="entry name" value="PYP-like sensor domain (PAS domain)"/>
    <property type="match status" value="1"/>
</dbReference>
<dbReference type="STRING" id="290052.ASU35_14405"/>
<keyword evidence="5" id="KW-1185">Reference proteome</keyword>
<evidence type="ECO:0000259" key="3">
    <source>
        <dbReference type="PROSITE" id="PS50887"/>
    </source>
</evidence>
<dbReference type="InterPro" id="IPR050469">
    <property type="entry name" value="Diguanylate_Cyclase"/>
</dbReference>
<dbReference type="InterPro" id="IPR035965">
    <property type="entry name" value="PAS-like_dom_sf"/>
</dbReference>
<dbReference type="NCBIfam" id="TIGR00254">
    <property type="entry name" value="GGDEF"/>
    <property type="match status" value="1"/>
</dbReference>
<evidence type="ECO:0000313" key="4">
    <source>
        <dbReference type="EMBL" id="KSV57996.1"/>
    </source>
</evidence>
<feature type="domain" description="PAS" evidence="2">
    <location>
        <begin position="59"/>
        <end position="131"/>
    </location>
</feature>
<dbReference type="Pfam" id="PF08448">
    <property type="entry name" value="PAS_4"/>
    <property type="match status" value="1"/>
</dbReference>
<comment type="caution">
    <text evidence="4">The sequence shown here is derived from an EMBL/GenBank/DDBJ whole genome shotgun (WGS) entry which is preliminary data.</text>
</comment>
<organism evidence="4 5">
    <name type="scientific">Acetivibrio ethanolgignens</name>
    <dbReference type="NCBI Taxonomy" id="290052"/>
    <lineage>
        <taxon>Bacteria</taxon>
        <taxon>Bacillati</taxon>
        <taxon>Bacillota</taxon>
        <taxon>Clostridia</taxon>
        <taxon>Eubacteriales</taxon>
        <taxon>Oscillospiraceae</taxon>
        <taxon>Acetivibrio</taxon>
    </lineage>
</organism>
<dbReference type="Proteomes" id="UP000054874">
    <property type="component" value="Unassembled WGS sequence"/>
</dbReference>
<dbReference type="SUPFAM" id="SSF55073">
    <property type="entry name" value="Nucleotide cyclase"/>
    <property type="match status" value="1"/>
</dbReference>
<dbReference type="SMART" id="SM00267">
    <property type="entry name" value="GGDEF"/>
    <property type="match status" value="1"/>
</dbReference>
<dbReference type="InterPro" id="IPR043128">
    <property type="entry name" value="Rev_trsase/Diguanyl_cyclase"/>
</dbReference>
<dbReference type="PANTHER" id="PTHR45138">
    <property type="entry name" value="REGULATORY COMPONENTS OF SENSORY TRANSDUCTION SYSTEM"/>
    <property type="match status" value="1"/>
</dbReference>
<keyword evidence="1" id="KW-0175">Coiled coil</keyword>
<dbReference type="GO" id="GO:0043709">
    <property type="term" value="P:cell adhesion involved in single-species biofilm formation"/>
    <property type="evidence" value="ECO:0007669"/>
    <property type="project" value="TreeGrafter"/>
</dbReference>
<dbReference type="CDD" id="cd00130">
    <property type="entry name" value="PAS"/>
    <property type="match status" value="1"/>
</dbReference>
<feature type="coiled-coil region" evidence="1">
    <location>
        <begin position="25"/>
        <end position="59"/>
    </location>
</feature>
<accession>A0A0V8QBY3</accession>
<dbReference type="PANTHER" id="PTHR45138:SF9">
    <property type="entry name" value="DIGUANYLATE CYCLASE DGCM-RELATED"/>
    <property type="match status" value="1"/>
</dbReference>
<evidence type="ECO:0000259" key="2">
    <source>
        <dbReference type="PROSITE" id="PS50112"/>
    </source>
</evidence>
<dbReference type="Gene3D" id="3.30.70.270">
    <property type="match status" value="1"/>
</dbReference>
<evidence type="ECO:0000313" key="5">
    <source>
        <dbReference type="Proteomes" id="UP000054874"/>
    </source>
</evidence>
<dbReference type="InterPro" id="IPR000160">
    <property type="entry name" value="GGDEF_dom"/>
</dbReference>
<dbReference type="GO" id="GO:0052621">
    <property type="term" value="F:diguanylate cyclase activity"/>
    <property type="evidence" value="ECO:0007669"/>
    <property type="project" value="TreeGrafter"/>
</dbReference>
<dbReference type="GO" id="GO:1902201">
    <property type="term" value="P:negative regulation of bacterial-type flagellum-dependent cell motility"/>
    <property type="evidence" value="ECO:0007669"/>
    <property type="project" value="TreeGrafter"/>
</dbReference>
<dbReference type="Gene3D" id="3.30.450.20">
    <property type="entry name" value="PAS domain"/>
    <property type="match status" value="1"/>
</dbReference>
<dbReference type="EMBL" id="LNAM01000189">
    <property type="protein sequence ID" value="KSV57996.1"/>
    <property type="molecule type" value="Genomic_DNA"/>
</dbReference>
<evidence type="ECO:0000256" key="1">
    <source>
        <dbReference type="SAM" id="Coils"/>
    </source>
</evidence>
<dbReference type="SMART" id="SM00091">
    <property type="entry name" value="PAS"/>
    <property type="match status" value="1"/>
</dbReference>
<sequence>MNLLLNSLLLIHEYVKNSSNISNDQDHLENIIEDMKKEIIRQEEEREALKKTINAYRNEKDFFLSAMNALPYPIFIKNEQAEFVFFNDAYKKYFHISDDEYIGKTVLSLDYLPIEDRENYQDEDLNLIRNGTITNYTKNFQLSDETISATLYWSCGFRSNNSQRGLIGSIVDITAEKNLQAQLGSTIDELTAINIKIEKEKMHDSLTSLYNRYGLSFAINSLDAIRKDENCSICVLFIDLDCFKCVNDIYGHLEGDKILVDFSNILKQTCRENDILIRYGGEEFLAVLVHTDLKAAKEMAERIRICCATNLILPDNKSVTVSIGVVKFRAEEDFEHCLLRVDSALYEAKKNGRNQIVIR</sequence>
<dbReference type="FunFam" id="3.30.70.270:FF:000001">
    <property type="entry name" value="Diguanylate cyclase domain protein"/>
    <property type="match status" value="1"/>
</dbReference>
<dbReference type="OrthoDB" id="9804955at2"/>
<dbReference type="Pfam" id="PF00990">
    <property type="entry name" value="GGDEF"/>
    <property type="match status" value="1"/>
</dbReference>
<dbReference type="GO" id="GO:0005886">
    <property type="term" value="C:plasma membrane"/>
    <property type="evidence" value="ECO:0007669"/>
    <property type="project" value="TreeGrafter"/>
</dbReference>
<dbReference type="InterPro" id="IPR013656">
    <property type="entry name" value="PAS_4"/>
</dbReference>
<reference evidence="4 5" key="1">
    <citation type="submission" date="2015-11" db="EMBL/GenBank/DDBJ databases">
        <title>Butyribacter intestini gen. nov., sp. nov., a butyric acid-producing bacterium of the family Lachnospiraceae isolated from the human faeces.</title>
        <authorList>
            <person name="Zou Y."/>
            <person name="Xue W."/>
            <person name="Luo G."/>
            <person name="Lv M."/>
        </authorList>
    </citation>
    <scope>NUCLEOTIDE SEQUENCE [LARGE SCALE GENOMIC DNA]</scope>
    <source>
        <strain evidence="4 5">ACET-33324</strain>
    </source>
</reference>
<name>A0A0V8QBY3_9FIRM</name>
<evidence type="ECO:0008006" key="6">
    <source>
        <dbReference type="Google" id="ProtNLM"/>
    </source>
</evidence>